<evidence type="ECO:0000256" key="1">
    <source>
        <dbReference type="SAM" id="Phobius"/>
    </source>
</evidence>
<dbReference type="STRING" id="1331007.AALB_0739"/>
<evidence type="ECO:0000313" key="3">
    <source>
        <dbReference type="Proteomes" id="UP000014461"/>
    </source>
</evidence>
<proteinExistence type="predicted"/>
<dbReference type="Gene3D" id="2.60.120.260">
    <property type="entry name" value="Galactose-binding domain-like"/>
    <property type="match status" value="1"/>
</dbReference>
<name>R9PGY7_AGAAL</name>
<gene>
    <name evidence="2" type="ORF">AALB_0739</name>
</gene>
<sequence length="206" mass="22777">MVSQAGIISNGSFEKNDVRYGGWSFFASEDVVGWQGHNIEIWDNLFNIQAAHGQQFIELNAHCSGKGKKACQPGKYHIYQDFITEAGAKYRFGLDYRARTNKPEGFTVSIQDSSGSEVFKQVIDDHDASSWRNFSGDFVASDSLSRIRFDSMVNGSLGNLIDNVYVEVIPLSGFSAAAFSVSEPVTIVLFIFALALLIVTRKPKQS</sequence>
<dbReference type="SUPFAM" id="SSF49785">
    <property type="entry name" value="Galactose-binding domain-like"/>
    <property type="match status" value="1"/>
</dbReference>
<keyword evidence="1" id="KW-1133">Transmembrane helix</keyword>
<keyword evidence="1" id="KW-0472">Membrane</keyword>
<feature type="transmembrane region" description="Helical" evidence="1">
    <location>
        <begin position="176"/>
        <end position="199"/>
    </location>
</feature>
<dbReference type="Proteomes" id="UP000014461">
    <property type="component" value="Unassembled WGS sequence"/>
</dbReference>
<dbReference type="EMBL" id="BARX01000003">
    <property type="protein sequence ID" value="GAD00659.1"/>
    <property type="molecule type" value="Genomic_DNA"/>
</dbReference>
<dbReference type="InterPro" id="IPR008979">
    <property type="entry name" value="Galactose-bd-like_sf"/>
</dbReference>
<reference evidence="2" key="1">
    <citation type="journal article" date="2013" name="Genome Announc.">
        <title>Draft Genome Sequence of Agarivorans albus Strain MKT 106T, an Agarolytic Marine Bacterium.</title>
        <authorList>
            <person name="Yasuike M."/>
            <person name="Nakamura Y."/>
            <person name="Kai W."/>
            <person name="Fujiwara A."/>
            <person name="Fukui Y."/>
            <person name="Satomi M."/>
            <person name="Sano M."/>
        </authorList>
    </citation>
    <scope>NUCLEOTIDE SEQUENCE [LARGE SCALE GENOMIC DNA]</scope>
</reference>
<comment type="caution">
    <text evidence="2">The sequence shown here is derived from an EMBL/GenBank/DDBJ whole genome shotgun (WGS) entry which is preliminary data.</text>
</comment>
<protein>
    <submittedName>
        <fullName evidence="2">Response regulator receiver domain protein</fullName>
    </submittedName>
</protein>
<keyword evidence="1" id="KW-0812">Transmembrane</keyword>
<dbReference type="AlphaFoldDB" id="R9PGY7"/>
<keyword evidence="3" id="KW-1185">Reference proteome</keyword>
<organism evidence="2 3">
    <name type="scientific">Agarivorans albus MKT 106</name>
    <dbReference type="NCBI Taxonomy" id="1331007"/>
    <lineage>
        <taxon>Bacteria</taxon>
        <taxon>Pseudomonadati</taxon>
        <taxon>Pseudomonadota</taxon>
        <taxon>Gammaproteobacteria</taxon>
        <taxon>Alteromonadales</taxon>
        <taxon>Alteromonadaceae</taxon>
        <taxon>Agarivorans</taxon>
    </lineage>
</organism>
<accession>R9PGY7</accession>
<evidence type="ECO:0000313" key="2">
    <source>
        <dbReference type="EMBL" id="GAD00659.1"/>
    </source>
</evidence>